<feature type="compositionally biased region" description="Basic and acidic residues" evidence="3">
    <location>
        <begin position="977"/>
        <end position="988"/>
    </location>
</feature>
<gene>
    <name evidence="5" type="ORF">B0H17DRAFT_1336134</name>
</gene>
<dbReference type="Pfam" id="PF00098">
    <property type="entry name" value="zf-CCHC"/>
    <property type="match status" value="1"/>
</dbReference>
<dbReference type="InterPro" id="IPR001878">
    <property type="entry name" value="Znf_CCHC"/>
</dbReference>
<evidence type="ECO:0000259" key="4">
    <source>
        <dbReference type="PROSITE" id="PS50158"/>
    </source>
</evidence>
<dbReference type="GO" id="GO:0008270">
    <property type="term" value="F:zinc ion binding"/>
    <property type="evidence" value="ECO:0007669"/>
    <property type="project" value="UniProtKB-KW"/>
</dbReference>
<sequence>MPGLRTVSPSISSASGVEGVRSASTAPQDASNRSVYVGTLLRAASACAAFNSAASGKAPSANQGREEMLAQICEATAEVSENPSFASLVNLPSSTTASAARLSAEDYESITVALLANREHARIFVSLAREIEIYDEDLSSSLLRYHPVYNPLTDDDPLLPYGSVDEVLPGKTSEETMVLRDVVMRWNLPHRLWNWETLEQGVRDYDHARITQQNLMGFHGATAGMDKVFMLGTFHLERLAQLTLAIHQVLTGLYEFLDTPHSRRFVIDPGWQFLRLMEENLSRSAILMAFSSLQFRLTQAGKHIKRNFNAIKRVCNQELNVLSSVDSTRSSVRSLFGRDEPEVELAKLLARPDYGARAYDSLAREQFVEKLTDGSRRDFYKDRSLERAAAHALPLSPEPEVSAPVADKIAANGFILDSRAARSTRFLDMPQSLSSVGRGPVSVLPGVGLMPQWPSDVTPARQQAFDPGMSIGDASRARSVPSAPQDSGKATPSGPARAPASLTASIAGLTNNWTSYRRPLIAQLGSRDYPRCSTSLGVEARRRAERLLPEEPEVEDPRTEGILPSAECPWGVEVRQGMEDIPSTEPPSRTEVEARQEAEDLPSREPLEATEEWQVNRKLNLQLVPDWDGHGKTAISYLCKISELVRLSPQMVVDLGAVAPLKFTGRAEMWWRTLPSTTQAYLSQSWTFLLRAIQVHFLNANWLQERRCEWEEQPFRQRGHENEWPMDFLQRRNEYHKFLYPLEEDGVDVVDRLLQTAPDVWDGIINSERYPNVFAHMAAVCRYSKTLMGHWVTAQKLGSLNNYYPRRSNRNANAVDAPNDDSCSNDSVEDSKPDPADGSSKTAYAASNFKSRGRPGQGDRPKASSRMNWPEGKTIKGYKFAKRDDVHSERAPANGVCYICSSANHFARDCPHYGKWLSMRDANMVETEVSFFEVEETDYTDYIAMVAEIYNATSSAYSSETSENSENSEPEPLRVISAHEKPLKEGAL</sequence>
<feature type="region of interest" description="Disordered" evidence="3">
    <location>
        <begin position="1"/>
        <end position="25"/>
    </location>
</feature>
<feature type="compositionally biased region" description="Low complexity" evidence="3">
    <location>
        <begin position="957"/>
        <end position="967"/>
    </location>
</feature>
<protein>
    <recommendedName>
        <fullName evidence="4">CCHC-type domain-containing protein</fullName>
    </recommendedName>
</protein>
<feature type="region of interest" description="Disordered" evidence="3">
    <location>
        <begin position="457"/>
        <end position="499"/>
    </location>
</feature>
<dbReference type="Proteomes" id="UP001221757">
    <property type="component" value="Unassembled WGS sequence"/>
</dbReference>
<keyword evidence="2" id="KW-0479">Metal-binding</keyword>
<evidence type="ECO:0000256" key="3">
    <source>
        <dbReference type="SAM" id="MobiDB-lite"/>
    </source>
</evidence>
<feature type="domain" description="CCHC-type" evidence="4">
    <location>
        <begin position="897"/>
        <end position="911"/>
    </location>
</feature>
<feature type="compositionally biased region" description="Basic and acidic residues" evidence="3">
    <location>
        <begin position="588"/>
        <end position="607"/>
    </location>
</feature>
<dbReference type="AlphaFoldDB" id="A0AAD7G7J7"/>
<dbReference type="GO" id="GO:0003676">
    <property type="term" value="F:nucleic acid binding"/>
    <property type="evidence" value="ECO:0007669"/>
    <property type="project" value="InterPro"/>
</dbReference>
<keyword evidence="2" id="KW-0862">Zinc</keyword>
<dbReference type="EMBL" id="JARKIE010000203">
    <property type="protein sequence ID" value="KAJ7667257.1"/>
    <property type="molecule type" value="Genomic_DNA"/>
</dbReference>
<feature type="region of interest" description="Disordered" evidence="3">
    <location>
        <begin position="809"/>
        <end position="870"/>
    </location>
</feature>
<dbReference type="GO" id="GO:0006397">
    <property type="term" value="P:mRNA processing"/>
    <property type="evidence" value="ECO:0007669"/>
    <property type="project" value="UniProtKB-KW"/>
</dbReference>
<feature type="region of interest" description="Disordered" evidence="3">
    <location>
        <begin position="957"/>
        <end position="988"/>
    </location>
</feature>
<proteinExistence type="predicted"/>
<keyword evidence="6" id="KW-1185">Reference proteome</keyword>
<evidence type="ECO:0000313" key="6">
    <source>
        <dbReference type="Proteomes" id="UP001221757"/>
    </source>
</evidence>
<dbReference type="SUPFAM" id="SSF57756">
    <property type="entry name" value="Retrovirus zinc finger-like domains"/>
    <property type="match status" value="1"/>
</dbReference>
<evidence type="ECO:0000256" key="2">
    <source>
        <dbReference type="PROSITE-ProRule" id="PRU00047"/>
    </source>
</evidence>
<reference evidence="5" key="1">
    <citation type="submission" date="2023-03" db="EMBL/GenBank/DDBJ databases">
        <title>Massive genome expansion in bonnet fungi (Mycena s.s.) driven by repeated elements and novel gene families across ecological guilds.</title>
        <authorList>
            <consortium name="Lawrence Berkeley National Laboratory"/>
            <person name="Harder C.B."/>
            <person name="Miyauchi S."/>
            <person name="Viragh M."/>
            <person name="Kuo A."/>
            <person name="Thoen E."/>
            <person name="Andreopoulos B."/>
            <person name="Lu D."/>
            <person name="Skrede I."/>
            <person name="Drula E."/>
            <person name="Henrissat B."/>
            <person name="Morin E."/>
            <person name="Kohler A."/>
            <person name="Barry K."/>
            <person name="LaButti K."/>
            <person name="Morin E."/>
            <person name="Salamov A."/>
            <person name="Lipzen A."/>
            <person name="Mereny Z."/>
            <person name="Hegedus B."/>
            <person name="Baldrian P."/>
            <person name="Stursova M."/>
            <person name="Weitz H."/>
            <person name="Taylor A."/>
            <person name="Grigoriev I.V."/>
            <person name="Nagy L.G."/>
            <person name="Martin F."/>
            <person name="Kauserud H."/>
        </authorList>
    </citation>
    <scope>NUCLEOTIDE SEQUENCE</scope>
    <source>
        <strain evidence="5">CBHHK067</strain>
    </source>
</reference>
<dbReference type="InterPro" id="IPR036875">
    <property type="entry name" value="Znf_CCHC_sf"/>
</dbReference>
<accession>A0AAD7G7J7</accession>
<feature type="region of interest" description="Disordered" evidence="3">
    <location>
        <begin position="579"/>
        <end position="609"/>
    </location>
</feature>
<evidence type="ECO:0000313" key="5">
    <source>
        <dbReference type="EMBL" id="KAJ7667257.1"/>
    </source>
</evidence>
<dbReference type="PROSITE" id="PS50158">
    <property type="entry name" value="ZF_CCHC"/>
    <property type="match status" value="1"/>
</dbReference>
<keyword evidence="2" id="KW-0863">Zinc-finger</keyword>
<evidence type="ECO:0000256" key="1">
    <source>
        <dbReference type="ARBA" id="ARBA00022664"/>
    </source>
</evidence>
<name>A0AAD7G7J7_MYCRO</name>
<dbReference type="SMART" id="SM00343">
    <property type="entry name" value="ZnF_C2HC"/>
    <property type="match status" value="1"/>
</dbReference>
<comment type="caution">
    <text evidence="5">The sequence shown here is derived from an EMBL/GenBank/DDBJ whole genome shotgun (WGS) entry which is preliminary data.</text>
</comment>
<organism evidence="5 6">
    <name type="scientific">Mycena rosella</name>
    <name type="common">Pink bonnet</name>
    <name type="synonym">Agaricus rosellus</name>
    <dbReference type="NCBI Taxonomy" id="1033263"/>
    <lineage>
        <taxon>Eukaryota</taxon>
        <taxon>Fungi</taxon>
        <taxon>Dikarya</taxon>
        <taxon>Basidiomycota</taxon>
        <taxon>Agaricomycotina</taxon>
        <taxon>Agaricomycetes</taxon>
        <taxon>Agaricomycetidae</taxon>
        <taxon>Agaricales</taxon>
        <taxon>Marasmiineae</taxon>
        <taxon>Mycenaceae</taxon>
        <taxon>Mycena</taxon>
    </lineage>
</organism>
<keyword evidence="1" id="KW-0507">mRNA processing</keyword>